<protein>
    <submittedName>
        <fullName evidence="2">Uncharacterized protein</fullName>
    </submittedName>
</protein>
<evidence type="ECO:0000313" key="2">
    <source>
        <dbReference type="EMBL" id="PVE43576.1"/>
    </source>
</evidence>
<sequence length="321" mass="35463">MLACYTVLELSFNHRLLELGGHLQLGATPVQLKDIEIWGRVVSGLGLALLLMRWLDSFVRSRFLLLLLCCALGLSSMWHAQKALVDHIVAHADAQDLTMSWRSQMSTQEALNGRILLRGETLLTSPAPADIRPVMSALWASSVAGLFPEDLDSESGAAQLMSGLFAPQISQPQLVAAYRKTVMTPVVLGASLLFGLLNLCQLFAGLFARLLMVTGQDRLLQLCRPWLLPALAVVCMGLSWWPGNVWTASPAYRLVASPALWTDKPYLAPFVEWSVRAEPAWADSVTWVHRALLQDFEFSVPFRHWLALDVTPTSPVAVPLR</sequence>
<feature type="transmembrane region" description="Helical" evidence="1">
    <location>
        <begin position="62"/>
        <end position="80"/>
    </location>
</feature>
<keyword evidence="3" id="KW-1185">Reference proteome</keyword>
<dbReference type="Proteomes" id="UP000037507">
    <property type="component" value="Unassembled WGS sequence"/>
</dbReference>
<comment type="caution">
    <text evidence="2">The sequence shown here is derived from an EMBL/GenBank/DDBJ whole genome shotgun (WGS) entry which is preliminary data.</text>
</comment>
<proteinExistence type="predicted"/>
<feature type="transmembrane region" description="Helical" evidence="1">
    <location>
        <begin position="186"/>
        <end position="211"/>
    </location>
</feature>
<keyword evidence="1" id="KW-0472">Membrane</keyword>
<keyword evidence="1" id="KW-1133">Transmembrane helix</keyword>
<organism evidence="2 3">
    <name type="scientific">Limnohabitans planktonicus II-D5</name>
    <dbReference type="NCBI Taxonomy" id="1293045"/>
    <lineage>
        <taxon>Bacteria</taxon>
        <taxon>Pseudomonadati</taxon>
        <taxon>Pseudomonadota</taxon>
        <taxon>Betaproteobacteria</taxon>
        <taxon>Burkholderiales</taxon>
        <taxon>Comamonadaceae</taxon>
        <taxon>Limnohabitans</taxon>
    </lineage>
</organism>
<keyword evidence="1" id="KW-0812">Transmembrane</keyword>
<accession>A0A2T7UFU7</accession>
<evidence type="ECO:0000256" key="1">
    <source>
        <dbReference type="SAM" id="Phobius"/>
    </source>
</evidence>
<dbReference type="AlphaFoldDB" id="A0A2T7UFU7"/>
<name>A0A2T7UFU7_9BURK</name>
<reference evidence="2" key="1">
    <citation type="submission" date="2017-04" db="EMBL/GenBank/DDBJ databases">
        <title>Unexpected and diverse lifestyles within the genus Limnohabitans.</title>
        <authorList>
            <person name="Kasalicky V."/>
            <person name="Mehrshad M."/>
            <person name="Andrei S.-A."/>
            <person name="Salcher M."/>
            <person name="Kratochvilova H."/>
            <person name="Simek K."/>
            <person name="Ghai R."/>
        </authorList>
    </citation>
    <scope>NUCLEOTIDE SEQUENCE [LARGE SCALE GENOMIC DNA]</scope>
    <source>
        <strain evidence="2">II-D5</strain>
    </source>
</reference>
<gene>
    <name evidence="2" type="ORF">H663_006170</name>
</gene>
<dbReference type="EMBL" id="LFYT02000005">
    <property type="protein sequence ID" value="PVE43576.1"/>
    <property type="molecule type" value="Genomic_DNA"/>
</dbReference>
<evidence type="ECO:0000313" key="3">
    <source>
        <dbReference type="Proteomes" id="UP000037507"/>
    </source>
</evidence>